<comment type="caution">
    <text evidence="3">The sequence shown here is derived from an EMBL/GenBank/DDBJ whole genome shotgun (WGS) entry which is preliminary data.</text>
</comment>
<organism evidence="3 4">
    <name type="scientific">Streptomyces tateyamensis</name>
    <dbReference type="NCBI Taxonomy" id="565073"/>
    <lineage>
        <taxon>Bacteria</taxon>
        <taxon>Bacillati</taxon>
        <taxon>Actinomycetota</taxon>
        <taxon>Actinomycetes</taxon>
        <taxon>Kitasatosporales</taxon>
        <taxon>Streptomycetaceae</taxon>
        <taxon>Streptomyces</taxon>
    </lineage>
</organism>
<accession>A0A2V4N477</accession>
<feature type="transmembrane region" description="Helical" evidence="2">
    <location>
        <begin position="743"/>
        <end position="762"/>
    </location>
</feature>
<feature type="compositionally biased region" description="Acidic residues" evidence="1">
    <location>
        <begin position="141"/>
        <end position="150"/>
    </location>
</feature>
<dbReference type="Proteomes" id="UP000248039">
    <property type="component" value="Unassembled WGS sequence"/>
</dbReference>
<feature type="compositionally biased region" description="Low complexity" evidence="1">
    <location>
        <begin position="1326"/>
        <end position="1350"/>
    </location>
</feature>
<keyword evidence="2" id="KW-0472">Membrane</keyword>
<feature type="transmembrane region" description="Helical" evidence="2">
    <location>
        <begin position="641"/>
        <end position="670"/>
    </location>
</feature>
<evidence type="ECO:0000313" key="3">
    <source>
        <dbReference type="EMBL" id="PYC77627.1"/>
    </source>
</evidence>
<dbReference type="GO" id="GO:0016740">
    <property type="term" value="F:transferase activity"/>
    <property type="evidence" value="ECO:0007669"/>
    <property type="project" value="UniProtKB-KW"/>
</dbReference>
<dbReference type="PANTHER" id="PTHR43685:SF3">
    <property type="entry name" value="SLR2126 PROTEIN"/>
    <property type="match status" value="1"/>
</dbReference>
<sequence length="1387" mass="144702">MTAYSHQHGYPDQPSAPAVSGGFGGGSRPPAYPRHLVTAVVVSHDGARWLPQALAGLLGQDRQVQRILAVDTGSTDTSPQLLRDTLGDWLPESGPTVLGRRAGFGTAVGEAVFNSPPLRPEDLPYSLDPSGYDPVTGGWDDFGDPLSAEDDGLRSDGPRQTEPVEWLWLLHDDCEPHTDALRRLLQVADTTPSAAVIGPKLRSWYDRRQLLEVGVTIARSGRRWTGLDRREQDQGQHDQVRPVLAVSTAGMLVRRDVFEQLGGFDRALPLMRDDTDFCWRVNAAGHRVVIAPDAVLRHAEAASRERRAIDCAANHPHRVDKAGAVYTLLANSRGLVIPYVLLRLVLGTLLRVLTNLVGKDPRQAYDEIAGLGHELLRLPRLLLARKRRARTRSVDPLDDRTLFPPPGATARLAVEGVISSLGIGGSDDSTVGRHGGAGEATGGDEDNEVLEVEQFALLKKLARRPAPMLFAALLVFALLAARGLLGSGSLLGGALLPAADGASGLWDMYAGSWHGVGTGSTAAAPPYLAVLSVFSWLLFDHADLAVTLLLMLSVPLAAVSAYLVSRPLLGSKLVRAWASATYALLPAATGAIAQGRLGTAVLMVLLPPLARAAAIAAGLGIRRETAARGARPGWRSTWMTVLLLTLCTAFVPLTWAIAVPLTLAALVAAILRGGAYGTGLEALRLLGSRVAAILVLPVVVLAPWSLQVLAHPSRLLLEAGLPVFSGPRASALGLLLANPGGSGVPPVWLSTGVVLAALAALLRADRRRAVLAAWAAAGAGLVFSVAVAGTHVTPASGGLPVAAWAGPASLLSGIALLAAAAIGADGANARVAGIAFGWRQPVAALVVAAAVLAPLGTALWWAVGGAQGPLRRTADGQVPAFIAVEAGTGDRARTLVLSGDGKGGAVHYALVRGAGLTLGQAEGTVDSGGSTKDGVTKLVGSLLAGSGADQAGALAGFGVAYVVVKDPLTAQVHDQLDTTPGLVRLSQDKGTSIWQVAGVPATRAVITAPNALPVAVPAGGEAVHTTVPAGPAGRVLRLAEQADPGWRATLDGTALTPVTVDGWAQGFQLPAGGGVLAVTRVVPVAHTGWIGAQLLLGVVILVLALPGRRNTRDDDLPEEVVAAAALAAQAQAQAPIPGSRRARRMAERGEGGEGAEADEDLEPGVYGATPGIPAQPGSEAYPGAEQPVLHQDPYAQDGYAEDYQQADPYSYDPYAAQQSYQTYAAAQPEAGQYADQSQSQYGDQGQYAEQSQYGDQGQYAEQSQYGGQGHYAEQSQYAEQPQYGDQSPYSEQAGYPEQSQYRDQGHYGEQQSYPAADPYAGDYPTDPYAPGYGYQGQGQQDHGQGQAHGQDQGHGEPQPWLPGQSGPYDPQDPGYGSHPHHDGADPR</sequence>
<feature type="region of interest" description="Disordered" evidence="1">
    <location>
        <begin position="1227"/>
        <end position="1387"/>
    </location>
</feature>
<dbReference type="OrthoDB" id="3734530at2"/>
<feature type="transmembrane region" description="Helical" evidence="2">
    <location>
        <begin position="801"/>
        <end position="822"/>
    </location>
</feature>
<reference evidence="3 4" key="1">
    <citation type="submission" date="2018-03" db="EMBL/GenBank/DDBJ databases">
        <title>Bioinformatic expansion and discovery of thiopeptide antibiotics.</title>
        <authorList>
            <person name="Schwalen C.J."/>
            <person name="Hudson G.A."/>
            <person name="Mitchell D.A."/>
        </authorList>
    </citation>
    <scope>NUCLEOTIDE SEQUENCE [LARGE SCALE GENOMIC DNA]</scope>
    <source>
        <strain evidence="3 4">ATCC 21389</strain>
    </source>
</reference>
<feature type="region of interest" description="Disordered" evidence="1">
    <location>
        <begin position="1"/>
        <end position="26"/>
    </location>
</feature>
<gene>
    <name evidence="3" type="ORF">C7C46_18520</name>
</gene>
<feature type="compositionally biased region" description="Polar residues" evidence="1">
    <location>
        <begin position="1249"/>
        <end position="1265"/>
    </location>
</feature>
<dbReference type="RefSeq" id="WP_110670971.1">
    <property type="nucleotide sequence ID" value="NZ_PYBW01000058.1"/>
</dbReference>
<feature type="region of interest" description="Disordered" evidence="1">
    <location>
        <begin position="1132"/>
        <end position="1185"/>
    </location>
</feature>
<evidence type="ECO:0000256" key="2">
    <source>
        <dbReference type="SAM" id="Phobius"/>
    </source>
</evidence>
<proteinExistence type="predicted"/>
<dbReference type="EMBL" id="PYBW01000058">
    <property type="protein sequence ID" value="PYC77627.1"/>
    <property type="molecule type" value="Genomic_DNA"/>
</dbReference>
<name>A0A2V4N477_9ACTN</name>
<feature type="transmembrane region" description="Helical" evidence="2">
    <location>
        <begin position="690"/>
        <end position="709"/>
    </location>
</feature>
<feature type="region of interest" description="Disordered" evidence="1">
    <location>
        <begin position="425"/>
        <end position="444"/>
    </location>
</feature>
<feature type="compositionally biased region" description="Low complexity" evidence="1">
    <location>
        <begin position="1227"/>
        <end position="1248"/>
    </location>
</feature>
<dbReference type="Pfam" id="PF13641">
    <property type="entry name" value="Glyco_tranf_2_3"/>
    <property type="match status" value="1"/>
</dbReference>
<feature type="compositionally biased region" description="Acidic residues" evidence="1">
    <location>
        <begin position="1153"/>
        <end position="1162"/>
    </location>
</feature>
<protein>
    <submittedName>
        <fullName evidence="3">Family 2 glycosyl transferase</fullName>
    </submittedName>
</protein>
<dbReference type="Gene3D" id="3.90.550.10">
    <property type="entry name" value="Spore Coat Polysaccharide Biosynthesis Protein SpsA, Chain A"/>
    <property type="match status" value="1"/>
</dbReference>
<feature type="region of interest" description="Disordered" evidence="1">
    <location>
        <begin position="136"/>
        <end position="159"/>
    </location>
</feature>
<feature type="transmembrane region" description="Helical" evidence="2">
    <location>
        <begin position="842"/>
        <end position="863"/>
    </location>
</feature>
<dbReference type="SUPFAM" id="SSF53448">
    <property type="entry name" value="Nucleotide-diphospho-sugar transferases"/>
    <property type="match status" value="1"/>
</dbReference>
<keyword evidence="3" id="KW-0808">Transferase</keyword>
<feature type="transmembrane region" description="Helical" evidence="2">
    <location>
        <begin position="600"/>
        <end position="621"/>
    </location>
</feature>
<dbReference type="InterPro" id="IPR029044">
    <property type="entry name" value="Nucleotide-diphossugar_trans"/>
</dbReference>
<dbReference type="PANTHER" id="PTHR43685">
    <property type="entry name" value="GLYCOSYLTRANSFERASE"/>
    <property type="match status" value="1"/>
</dbReference>
<evidence type="ECO:0000256" key="1">
    <source>
        <dbReference type="SAM" id="MobiDB-lite"/>
    </source>
</evidence>
<dbReference type="InterPro" id="IPR050834">
    <property type="entry name" value="Glycosyltransf_2"/>
</dbReference>
<feature type="transmembrane region" description="Helical" evidence="2">
    <location>
        <begin position="466"/>
        <end position="485"/>
    </location>
</feature>
<feature type="transmembrane region" description="Helical" evidence="2">
    <location>
        <begin position="769"/>
        <end position="789"/>
    </location>
</feature>
<keyword evidence="2" id="KW-1133">Transmembrane helix</keyword>
<feature type="transmembrane region" description="Helical" evidence="2">
    <location>
        <begin position="576"/>
        <end position="594"/>
    </location>
</feature>
<evidence type="ECO:0000313" key="4">
    <source>
        <dbReference type="Proteomes" id="UP000248039"/>
    </source>
</evidence>
<keyword evidence="4" id="KW-1185">Reference proteome</keyword>
<feature type="compositionally biased region" description="Polar residues" evidence="1">
    <location>
        <begin position="1273"/>
        <end position="1290"/>
    </location>
</feature>
<keyword evidence="2" id="KW-0812">Transmembrane</keyword>
<feature type="transmembrane region" description="Helical" evidence="2">
    <location>
        <begin position="544"/>
        <end position="564"/>
    </location>
</feature>